<feature type="domain" description="Heme-copper oxidase subunit III family profile" evidence="9">
    <location>
        <begin position="26"/>
        <end position="203"/>
    </location>
</feature>
<keyword evidence="3" id="KW-1003">Cell membrane</keyword>
<evidence type="ECO:0000256" key="5">
    <source>
        <dbReference type="ARBA" id="ARBA00022989"/>
    </source>
</evidence>
<dbReference type="InterPro" id="IPR035973">
    <property type="entry name" value="Cyt_c_oxidase_su3-like_sf"/>
</dbReference>
<evidence type="ECO:0000256" key="1">
    <source>
        <dbReference type="ARBA" id="ARBA00004651"/>
    </source>
</evidence>
<protein>
    <submittedName>
        <fullName evidence="10">Cytochrome o ubiquinol oxidase subunit III</fullName>
    </submittedName>
</protein>
<reference evidence="10" key="1">
    <citation type="submission" date="2020-01" db="EMBL/GenBank/DDBJ databases">
        <authorList>
            <person name="Yang Y."/>
            <person name="Kwon Y.M."/>
        </authorList>
    </citation>
    <scope>NUCLEOTIDE SEQUENCE</scope>
    <source>
        <strain evidence="10">PG104</strain>
    </source>
</reference>
<evidence type="ECO:0000259" key="9">
    <source>
        <dbReference type="PROSITE" id="PS50253"/>
    </source>
</evidence>
<organism evidence="10 11">
    <name type="scientific">Falsirhodobacter algicola</name>
    <dbReference type="NCBI Taxonomy" id="2692330"/>
    <lineage>
        <taxon>Bacteria</taxon>
        <taxon>Pseudomonadati</taxon>
        <taxon>Pseudomonadota</taxon>
        <taxon>Alphaproteobacteria</taxon>
        <taxon>Rhodobacterales</taxon>
        <taxon>Paracoccaceae</taxon>
        <taxon>Falsirhodobacter</taxon>
    </lineage>
</organism>
<keyword evidence="4 7" id="KW-0812">Transmembrane</keyword>
<dbReference type="Proteomes" id="UP000679284">
    <property type="component" value="Chromosome"/>
</dbReference>
<feature type="transmembrane region" description="Helical" evidence="8">
    <location>
        <begin position="99"/>
        <end position="118"/>
    </location>
</feature>
<dbReference type="Gene3D" id="1.20.120.80">
    <property type="entry name" value="Cytochrome c oxidase, subunit III, four-helix bundle"/>
    <property type="match status" value="1"/>
</dbReference>
<feature type="transmembrane region" description="Helical" evidence="8">
    <location>
        <begin position="26"/>
        <end position="48"/>
    </location>
</feature>
<evidence type="ECO:0000313" key="11">
    <source>
        <dbReference type="Proteomes" id="UP000679284"/>
    </source>
</evidence>
<sequence length="204" mass="21906">MNTRHPGLNLGAHHGAADDAAEVEIFGFWVFMMSDAVLFGLLMATYVSFLGATHGGPGPQTLFDLRSITVQTVLLLTSSLTMGLAQLAMKHEEGTRRIVVWLLVSLGLGGAFLALEMHDFLSMIDKGGVPQASGFLSAYWALVPLHGLHVASAGLWMLAILGQMAWYGVDDGVKTGLLRLGVLWHFLDVVWIGIFTIVFVGGLA</sequence>
<dbReference type="InterPro" id="IPR024791">
    <property type="entry name" value="Cyt_c/ubiquinol_Oxase_su3"/>
</dbReference>
<comment type="similarity">
    <text evidence="2 7">Belongs to the cytochrome c oxidase subunit 3 family.</text>
</comment>
<dbReference type="PROSITE" id="PS50253">
    <property type="entry name" value="COX3"/>
    <property type="match status" value="1"/>
</dbReference>
<dbReference type="GO" id="GO:0005886">
    <property type="term" value="C:plasma membrane"/>
    <property type="evidence" value="ECO:0007669"/>
    <property type="project" value="UniProtKB-SubCell"/>
</dbReference>
<proteinExistence type="inferred from homology"/>
<dbReference type="PANTHER" id="PTHR11403">
    <property type="entry name" value="CYTOCHROME C OXIDASE SUBUNIT III"/>
    <property type="match status" value="1"/>
</dbReference>
<evidence type="ECO:0000256" key="2">
    <source>
        <dbReference type="ARBA" id="ARBA00010581"/>
    </source>
</evidence>
<evidence type="ECO:0000256" key="8">
    <source>
        <dbReference type="SAM" id="Phobius"/>
    </source>
</evidence>
<dbReference type="AlphaFoldDB" id="A0A8J8MTM2"/>
<name>A0A8J8MTM2_9RHOB</name>
<dbReference type="PANTHER" id="PTHR11403:SF2">
    <property type="entry name" value="CYTOCHROME BO(3) UBIQUINOL OXIDASE SUBUNIT 3"/>
    <property type="match status" value="1"/>
</dbReference>
<dbReference type="Pfam" id="PF00510">
    <property type="entry name" value="COX3"/>
    <property type="match status" value="1"/>
</dbReference>
<dbReference type="GO" id="GO:0004129">
    <property type="term" value="F:cytochrome-c oxidase activity"/>
    <property type="evidence" value="ECO:0007669"/>
    <property type="project" value="InterPro"/>
</dbReference>
<accession>A0A8J8MTM2</accession>
<evidence type="ECO:0000256" key="7">
    <source>
        <dbReference type="RuleBase" id="RU003376"/>
    </source>
</evidence>
<dbReference type="GO" id="GO:0019646">
    <property type="term" value="P:aerobic electron transport chain"/>
    <property type="evidence" value="ECO:0007669"/>
    <property type="project" value="InterPro"/>
</dbReference>
<feature type="transmembrane region" description="Helical" evidence="8">
    <location>
        <begin position="182"/>
        <end position="203"/>
    </location>
</feature>
<keyword evidence="5 8" id="KW-1133">Transmembrane helix</keyword>
<keyword evidence="6 8" id="KW-0472">Membrane</keyword>
<dbReference type="RefSeq" id="WP_211783676.1">
    <property type="nucleotide sequence ID" value="NZ_CP047289.1"/>
</dbReference>
<keyword evidence="11" id="KW-1185">Reference proteome</keyword>
<feature type="transmembrane region" description="Helical" evidence="8">
    <location>
        <begin position="68"/>
        <end position="87"/>
    </location>
</feature>
<gene>
    <name evidence="10" type="ORF">GR316_09385</name>
</gene>
<dbReference type="SUPFAM" id="SSF81452">
    <property type="entry name" value="Cytochrome c oxidase subunit III-like"/>
    <property type="match status" value="1"/>
</dbReference>
<evidence type="ECO:0000313" key="10">
    <source>
        <dbReference type="EMBL" id="QUS36455.1"/>
    </source>
</evidence>
<evidence type="ECO:0000256" key="3">
    <source>
        <dbReference type="ARBA" id="ARBA00022475"/>
    </source>
</evidence>
<evidence type="ECO:0000256" key="4">
    <source>
        <dbReference type="ARBA" id="ARBA00022692"/>
    </source>
</evidence>
<comment type="subcellular location">
    <subcellularLocation>
        <location evidence="1 7">Cell membrane</location>
        <topology evidence="1 7">Multi-pass membrane protein</topology>
    </subcellularLocation>
</comment>
<dbReference type="EMBL" id="CP047289">
    <property type="protein sequence ID" value="QUS36455.1"/>
    <property type="molecule type" value="Genomic_DNA"/>
</dbReference>
<feature type="transmembrane region" description="Helical" evidence="8">
    <location>
        <begin position="138"/>
        <end position="161"/>
    </location>
</feature>
<dbReference type="InterPro" id="IPR000298">
    <property type="entry name" value="Cyt_c_oxidase-like_su3"/>
</dbReference>
<dbReference type="KEGG" id="fap:GR316_09385"/>
<dbReference type="InterPro" id="IPR013833">
    <property type="entry name" value="Cyt_c_oxidase_su3_a-hlx"/>
</dbReference>
<evidence type="ECO:0000256" key="6">
    <source>
        <dbReference type="ARBA" id="ARBA00023136"/>
    </source>
</evidence>